<protein>
    <recommendedName>
        <fullName evidence="4">Dirigent protein</fullName>
    </recommendedName>
</protein>
<evidence type="ECO:0000313" key="5">
    <source>
        <dbReference type="EMBL" id="CAI9089878.1"/>
    </source>
</evidence>
<dbReference type="EMBL" id="OX459118">
    <property type="protein sequence ID" value="CAI9089878.1"/>
    <property type="molecule type" value="Genomic_DNA"/>
</dbReference>
<evidence type="ECO:0000256" key="2">
    <source>
        <dbReference type="ARBA" id="ARBA00011738"/>
    </source>
</evidence>
<sequence length="126" mass="13806">MATLIAAMAPMGHGIPDQTRQGVEKWDSYVLTSQEDVALLFTFNFVFTDGKYSGSSLSLQGYNPLEANYRELAVIGGSAVFRLAKGSAVASTYWANATTQDGIVDFTVYVLHYDEGDNNEQYAQDM</sequence>
<evidence type="ECO:0000313" key="6">
    <source>
        <dbReference type="Proteomes" id="UP001161247"/>
    </source>
</evidence>
<dbReference type="PANTHER" id="PTHR21495">
    <property type="entry name" value="NUCLEOPORIN-RELATED"/>
    <property type="match status" value="1"/>
</dbReference>
<dbReference type="InterPro" id="IPR044859">
    <property type="entry name" value="Allene_oxi_cyc_Dirigent"/>
</dbReference>
<evidence type="ECO:0000256" key="4">
    <source>
        <dbReference type="RuleBase" id="RU363099"/>
    </source>
</evidence>
<keyword evidence="6" id="KW-1185">Reference proteome</keyword>
<dbReference type="InterPro" id="IPR004265">
    <property type="entry name" value="Dirigent"/>
</dbReference>
<dbReference type="Gene3D" id="2.40.480.10">
    <property type="entry name" value="Allene oxide cyclase-like"/>
    <property type="match status" value="1"/>
</dbReference>
<comment type="subunit">
    <text evidence="2 4">Homodimer.</text>
</comment>
<name>A0AAV1C5K9_OLDCO</name>
<reference evidence="5" key="1">
    <citation type="submission" date="2023-03" db="EMBL/GenBank/DDBJ databases">
        <authorList>
            <person name="Julca I."/>
        </authorList>
    </citation>
    <scope>NUCLEOTIDE SEQUENCE</scope>
</reference>
<proteinExistence type="inferred from homology"/>
<evidence type="ECO:0000256" key="1">
    <source>
        <dbReference type="ARBA" id="ARBA00010746"/>
    </source>
</evidence>
<dbReference type="AlphaFoldDB" id="A0AAV1C5K9"/>
<comment type="subcellular location">
    <subcellularLocation>
        <location evidence="4">Secreted</location>
        <location evidence="4">Extracellular space</location>
        <location evidence="4">Apoplast</location>
    </subcellularLocation>
</comment>
<keyword evidence="3 4" id="KW-0964">Secreted</keyword>
<gene>
    <name evidence="5" type="ORF">OLC1_LOCUS2138</name>
</gene>
<organism evidence="5 6">
    <name type="scientific">Oldenlandia corymbosa var. corymbosa</name>
    <dbReference type="NCBI Taxonomy" id="529605"/>
    <lineage>
        <taxon>Eukaryota</taxon>
        <taxon>Viridiplantae</taxon>
        <taxon>Streptophyta</taxon>
        <taxon>Embryophyta</taxon>
        <taxon>Tracheophyta</taxon>
        <taxon>Spermatophyta</taxon>
        <taxon>Magnoliopsida</taxon>
        <taxon>eudicotyledons</taxon>
        <taxon>Gunneridae</taxon>
        <taxon>Pentapetalae</taxon>
        <taxon>asterids</taxon>
        <taxon>lamiids</taxon>
        <taxon>Gentianales</taxon>
        <taxon>Rubiaceae</taxon>
        <taxon>Rubioideae</taxon>
        <taxon>Spermacoceae</taxon>
        <taxon>Hedyotis-Oldenlandia complex</taxon>
        <taxon>Oldenlandia</taxon>
    </lineage>
</organism>
<keyword evidence="4" id="KW-0052">Apoplast</keyword>
<dbReference type="Proteomes" id="UP001161247">
    <property type="component" value="Chromosome 1"/>
</dbReference>
<comment type="function">
    <text evidence="4">Dirigent proteins impart stereoselectivity on the phenoxy radical-coupling reaction, yielding optically active lignans from two molecules of coniferyl alcohol in the biosynthesis of lignans, flavonolignans, and alkaloids and thus plays a central role in plant secondary metabolism.</text>
</comment>
<dbReference type="Pfam" id="PF03018">
    <property type="entry name" value="Dirigent"/>
    <property type="match status" value="1"/>
</dbReference>
<dbReference type="GO" id="GO:0048046">
    <property type="term" value="C:apoplast"/>
    <property type="evidence" value="ECO:0007669"/>
    <property type="project" value="UniProtKB-SubCell"/>
</dbReference>
<comment type="similarity">
    <text evidence="1 4">Belongs to the plant dirigent protein family.</text>
</comment>
<dbReference type="GO" id="GO:0009699">
    <property type="term" value="P:phenylpropanoid biosynthetic process"/>
    <property type="evidence" value="ECO:0007669"/>
    <property type="project" value="UniProtKB-ARBA"/>
</dbReference>
<evidence type="ECO:0000256" key="3">
    <source>
        <dbReference type="ARBA" id="ARBA00022525"/>
    </source>
</evidence>
<accession>A0AAV1C5K9</accession>